<dbReference type="SUPFAM" id="SSF53756">
    <property type="entry name" value="UDP-Glycosyltransferase/glycogen phosphorylase"/>
    <property type="match status" value="1"/>
</dbReference>
<gene>
    <name evidence="4" type="ORF">QO015_003192</name>
</gene>
<dbReference type="Pfam" id="PF13692">
    <property type="entry name" value="Glyco_trans_1_4"/>
    <property type="match status" value="1"/>
</dbReference>
<feature type="domain" description="Glycosyltransferase subfamily 4-like N-terminal" evidence="3">
    <location>
        <begin position="32"/>
        <end position="161"/>
    </location>
</feature>
<dbReference type="PANTHER" id="PTHR12526">
    <property type="entry name" value="GLYCOSYLTRANSFERASE"/>
    <property type="match status" value="1"/>
</dbReference>
<keyword evidence="2" id="KW-0808">Transferase</keyword>
<comment type="caution">
    <text evidence="4">The sequence shown here is derived from an EMBL/GenBank/DDBJ whole genome shotgun (WGS) entry which is preliminary data.</text>
</comment>
<dbReference type="Gene3D" id="3.40.50.2000">
    <property type="entry name" value="Glycogen Phosphorylase B"/>
    <property type="match status" value="2"/>
</dbReference>
<evidence type="ECO:0000313" key="5">
    <source>
        <dbReference type="Proteomes" id="UP001223743"/>
    </source>
</evidence>
<dbReference type="Pfam" id="PF13579">
    <property type="entry name" value="Glyco_trans_4_4"/>
    <property type="match status" value="1"/>
</dbReference>
<evidence type="ECO:0000256" key="1">
    <source>
        <dbReference type="ARBA" id="ARBA00022676"/>
    </source>
</evidence>
<proteinExistence type="predicted"/>
<dbReference type="PANTHER" id="PTHR12526:SF510">
    <property type="entry name" value="D-INOSITOL 3-PHOSPHATE GLYCOSYLTRANSFERASE"/>
    <property type="match status" value="1"/>
</dbReference>
<keyword evidence="5" id="KW-1185">Reference proteome</keyword>
<dbReference type="CDD" id="cd03801">
    <property type="entry name" value="GT4_PimA-like"/>
    <property type="match status" value="1"/>
</dbReference>
<evidence type="ECO:0000256" key="2">
    <source>
        <dbReference type="ARBA" id="ARBA00022679"/>
    </source>
</evidence>
<dbReference type="Proteomes" id="UP001223743">
    <property type="component" value="Unassembled WGS sequence"/>
</dbReference>
<reference evidence="4 5" key="1">
    <citation type="submission" date="2023-07" db="EMBL/GenBank/DDBJ databases">
        <title>Genomic Encyclopedia of Type Strains, Phase IV (KMG-IV): sequencing the most valuable type-strain genomes for metagenomic binning, comparative biology and taxonomic classification.</title>
        <authorList>
            <person name="Goeker M."/>
        </authorList>
    </citation>
    <scope>NUCLEOTIDE SEQUENCE [LARGE SCALE GENOMIC DNA]</scope>
    <source>
        <strain evidence="4 5">B1-1</strain>
    </source>
</reference>
<dbReference type="EMBL" id="JAUSWJ010000001">
    <property type="protein sequence ID" value="MDQ0517579.1"/>
    <property type="molecule type" value="Genomic_DNA"/>
</dbReference>
<evidence type="ECO:0000313" key="4">
    <source>
        <dbReference type="EMBL" id="MDQ0517579.1"/>
    </source>
</evidence>
<protein>
    <submittedName>
        <fullName evidence="4">Glycosyltransferase involved in cell wall biosynthesis</fullName>
    </submittedName>
</protein>
<sequence length="369" mass="40899">MKVMMLVSELEDYTISFVNGVAQHVPVLLGVPRRRYGHLAPWFDPSVDLRLLDWPRHRSPANPRFLFELTRLVRREAPSVIHMLSNSTLWFNLAAPFWRPIPLVTTVHDVELHPGDSDSRVVPRWATNLMARQSDHLVVHGNGLRSLAVTRYAKPLDHVHVLSHPAIQRYADLAKREGMRRRPEDGTFRVLLFGRIFAYKGLETLVEAEALLKGRLPGLRVVIAGRGDDPHEFRPLMGDPSRYDIRNRFIEDIEVAQLFLDADLVVLPYTEASQSGVLNLAAAFGTPVVVTDVGELAATVAPNQLGLIVPAGQPEALADAMLTLSRDADLRARLSGNALAWARGPNAPGAVGEKAADLYRKVVQSCVPS</sequence>
<accession>A0ABU0M9D3</accession>
<keyword evidence="1" id="KW-0328">Glycosyltransferase</keyword>
<evidence type="ECO:0000259" key="3">
    <source>
        <dbReference type="Pfam" id="PF13579"/>
    </source>
</evidence>
<name>A0ABU0M9D3_9HYPH</name>
<dbReference type="RefSeq" id="WP_266283053.1">
    <property type="nucleotide sequence ID" value="NZ_JAPKNF010000002.1"/>
</dbReference>
<organism evidence="4 5">
    <name type="scientific">Kaistia geumhonensis</name>
    <dbReference type="NCBI Taxonomy" id="410839"/>
    <lineage>
        <taxon>Bacteria</taxon>
        <taxon>Pseudomonadati</taxon>
        <taxon>Pseudomonadota</taxon>
        <taxon>Alphaproteobacteria</taxon>
        <taxon>Hyphomicrobiales</taxon>
        <taxon>Kaistiaceae</taxon>
        <taxon>Kaistia</taxon>
    </lineage>
</organism>
<dbReference type="InterPro" id="IPR028098">
    <property type="entry name" value="Glyco_trans_4-like_N"/>
</dbReference>